<evidence type="ECO:0000313" key="8">
    <source>
        <dbReference type="Proteomes" id="UP000199727"/>
    </source>
</evidence>
<proteinExistence type="predicted"/>
<feature type="compositionally biased region" description="Pro residues" evidence="5">
    <location>
        <begin position="136"/>
        <end position="146"/>
    </location>
</feature>
<keyword evidence="2 4" id="KW-0863">Zinc-finger</keyword>
<feature type="compositionally biased region" description="Basic and acidic residues" evidence="5">
    <location>
        <begin position="303"/>
        <end position="319"/>
    </location>
</feature>
<dbReference type="GO" id="GO:0061630">
    <property type="term" value="F:ubiquitin protein ligase activity"/>
    <property type="evidence" value="ECO:0007669"/>
    <property type="project" value="TreeGrafter"/>
</dbReference>
<dbReference type="PANTHER" id="PTHR15710:SF196">
    <property type="entry name" value="F6A14.12 PROTEIN-RELATED"/>
    <property type="match status" value="1"/>
</dbReference>
<dbReference type="GO" id="GO:0005737">
    <property type="term" value="C:cytoplasm"/>
    <property type="evidence" value="ECO:0007669"/>
    <property type="project" value="TreeGrafter"/>
</dbReference>
<reference evidence="7 8" key="1">
    <citation type="submission" date="2017-06" db="EMBL/GenBank/DDBJ databases">
        <title>Global population genomics of the pathogenic fungus Cryptococcus neoformans var. grubii.</title>
        <authorList>
            <person name="Cuomo C."/>
            <person name="Litvintseva A."/>
            <person name="Chen Y."/>
            <person name="Young S."/>
            <person name="Zeng Q."/>
            <person name="Chapman S."/>
            <person name="Gujja S."/>
            <person name="Saif S."/>
            <person name="Birren B."/>
        </authorList>
    </citation>
    <scope>NUCLEOTIDE SEQUENCE [LARGE SCALE GENOMIC DNA]</scope>
    <source>
        <strain evidence="7 8">Tu259-1</strain>
    </source>
</reference>
<feature type="compositionally biased region" description="Basic and acidic residues" evidence="5">
    <location>
        <begin position="79"/>
        <end position="92"/>
    </location>
</feature>
<dbReference type="Gene3D" id="3.30.40.10">
    <property type="entry name" value="Zinc/RING finger domain, C3HC4 (zinc finger)"/>
    <property type="match status" value="1"/>
</dbReference>
<feature type="compositionally biased region" description="Low complexity" evidence="5">
    <location>
        <begin position="286"/>
        <end position="297"/>
    </location>
</feature>
<dbReference type="EMBL" id="AMKT01000010">
    <property type="protein sequence ID" value="OXG28767.1"/>
    <property type="molecule type" value="Genomic_DNA"/>
</dbReference>
<evidence type="ECO:0000256" key="3">
    <source>
        <dbReference type="ARBA" id="ARBA00022833"/>
    </source>
</evidence>
<keyword evidence="3" id="KW-0862">Zinc</keyword>
<evidence type="ECO:0000259" key="6">
    <source>
        <dbReference type="PROSITE" id="PS50089"/>
    </source>
</evidence>
<evidence type="ECO:0000256" key="5">
    <source>
        <dbReference type="SAM" id="MobiDB-lite"/>
    </source>
</evidence>
<feature type="compositionally biased region" description="Basic and acidic residues" evidence="5">
    <location>
        <begin position="121"/>
        <end position="130"/>
    </location>
</feature>
<dbReference type="Pfam" id="PF13639">
    <property type="entry name" value="zf-RING_2"/>
    <property type="match status" value="1"/>
</dbReference>
<feature type="compositionally biased region" description="Basic and acidic residues" evidence="5">
    <location>
        <begin position="222"/>
        <end position="236"/>
    </location>
</feature>
<dbReference type="SUPFAM" id="SSF57850">
    <property type="entry name" value="RING/U-box"/>
    <property type="match status" value="1"/>
</dbReference>
<dbReference type="CDD" id="cd16448">
    <property type="entry name" value="RING-H2"/>
    <property type="match status" value="1"/>
</dbReference>
<dbReference type="SMART" id="SM00744">
    <property type="entry name" value="RINGv"/>
    <property type="match status" value="1"/>
</dbReference>
<feature type="region of interest" description="Disordered" evidence="5">
    <location>
        <begin position="190"/>
        <end position="266"/>
    </location>
</feature>
<dbReference type="SMART" id="SM00184">
    <property type="entry name" value="RING"/>
    <property type="match status" value="1"/>
</dbReference>
<feature type="compositionally biased region" description="Polar residues" evidence="5">
    <location>
        <begin position="399"/>
        <end position="418"/>
    </location>
</feature>
<feature type="compositionally biased region" description="Low complexity" evidence="5">
    <location>
        <begin position="192"/>
        <end position="210"/>
    </location>
</feature>
<feature type="compositionally biased region" description="Pro residues" evidence="5">
    <location>
        <begin position="30"/>
        <end position="39"/>
    </location>
</feature>
<dbReference type="InterPro" id="IPR013083">
    <property type="entry name" value="Znf_RING/FYVE/PHD"/>
</dbReference>
<name>A0A854QQ66_CRYNE</name>
<comment type="caution">
    <text evidence="7">The sequence shown here is derived from an EMBL/GenBank/DDBJ whole genome shotgun (WGS) entry which is preliminary data.</text>
</comment>
<dbReference type="InterPro" id="IPR011016">
    <property type="entry name" value="Znf_RING-CH"/>
</dbReference>
<dbReference type="GO" id="GO:0008270">
    <property type="term" value="F:zinc ion binding"/>
    <property type="evidence" value="ECO:0007669"/>
    <property type="project" value="UniProtKB-KW"/>
</dbReference>
<organism evidence="7 8">
    <name type="scientific">Cryptococcus neoformans Tu259-1</name>
    <dbReference type="NCBI Taxonomy" id="1230072"/>
    <lineage>
        <taxon>Eukaryota</taxon>
        <taxon>Fungi</taxon>
        <taxon>Dikarya</taxon>
        <taxon>Basidiomycota</taxon>
        <taxon>Agaricomycotina</taxon>
        <taxon>Tremellomycetes</taxon>
        <taxon>Tremellales</taxon>
        <taxon>Cryptococcaceae</taxon>
        <taxon>Cryptococcus</taxon>
        <taxon>Cryptococcus neoformans species complex</taxon>
    </lineage>
</organism>
<feature type="domain" description="RING-type" evidence="6">
    <location>
        <begin position="568"/>
        <end position="611"/>
    </location>
</feature>
<evidence type="ECO:0000256" key="4">
    <source>
        <dbReference type="PROSITE-ProRule" id="PRU00175"/>
    </source>
</evidence>
<feature type="compositionally biased region" description="Low complexity" evidence="5">
    <location>
        <begin position="378"/>
        <end position="389"/>
    </location>
</feature>
<gene>
    <name evidence="7" type="ORF">C361_00415</name>
</gene>
<protein>
    <submittedName>
        <fullName evidence="7">RING zinc finger protein</fullName>
    </submittedName>
</protein>
<evidence type="ECO:0000313" key="7">
    <source>
        <dbReference type="EMBL" id="OXG28767.1"/>
    </source>
</evidence>
<dbReference type="GO" id="GO:0016567">
    <property type="term" value="P:protein ubiquitination"/>
    <property type="evidence" value="ECO:0007669"/>
    <property type="project" value="TreeGrafter"/>
</dbReference>
<dbReference type="AlphaFoldDB" id="A0A854QQ66"/>
<dbReference type="OrthoDB" id="8062037at2759"/>
<sequence>MQAASPAAGPRATPPLALSIPHTLCQVPSPGSPLGPAPAAPAAYAQPPDAFTPSSASSPGRRSFYDDLQHYNPVPPFVDHTEDEMLREDYNRLRARRTSSNLSSSPAANSSPSSLSMQRRSLGDSGHRLPSDFVPSPVPPHLNPVPPYLDYIEDEMLRDDHVRVRSSARGSSIGAVPSEHVPPAFPMNNIVPSHASSPSSPSSASIISPSSRHHQLAVSEEPNDRWSHERLTDRRRAMLASQRNDNRPSPWAQAWGRTPDEPFNAETNDRYWDAEYPTEYIERPSQRSSSSSLRPNPVAVHMGGRDRQALNRDINETVGRRLGSLRPIQMANPSFPLETNTNTLRRHDVPRGPQEGRVAAPPSAEVNLWGELERDNRSSSSSSSSSSESALPAADGDSGATTPTQESVFRAYGNSNSNHGEDEDEDGDYDGNDDEEDYDDEDEDGDSEMLNPDIMREVYNLLTARPVPPIAMFSGPGMAEPIELIHAHAHASSFGRVFRQRPRRQSLEELRLSPQMDDNTVQKTLMSAVKGLKYLSDGKKRRMAMGMLENIIWAEFGEREGMVRDEYCSVCHDEYEDTTVISVTPCKHMYHKVCLSTWLNTPKISSCPMCRRDLALLAALTNMVPSKTVDEAVPYWYKV</sequence>
<dbReference type="PROSITE" id="PS50089">
    <property type="entry name" value="ZF_RING_2"/>
    <property type="match status" value="1"/>
</dbReference>
<evidence type="ECO:0000256" key="2">
    <source>
        <dbReference type="ARBA" id="ARBA00022771"/>
    </source>
</evidence>
<evidence type="ECO:0000256" key="1">
    <source>
        <dbReference type="ARBA" id="ARBA00022723"/>
    </source>
</evidence>
<accession>A0A854QQ66</accession>
<feature type="region of interest" description="Disordered" evidence="5">
    <location>
        <begin position="1"/>
        <end position="146"/>
    </location>
</feature>
<keyword evidence="1" id="KW-0479">Metal-binding</keyword>
<dbReference type="InterPro" id="IPR001841">
    <property type="entry name" value="Znf_RING"/>
</dbReference>
<feature type="compositionally biased region" description="Low complexity" evidence="5">
    <location>
        <begin position="40"/>
        <end position="49"/>
    </location>
</feature>
<feature type="compositionally biased region" description="Low complexity" evidence="5">
    <location>
        <begin position="99"/>
        <end position="120"/>
    </location>
</feature>
<dbReference type="PANTHER" id="PTHR15710">
    <property type="entry name" value="E3 UBIQUITIN-PROTEIN LIGASE PRAJA"/>
    <property type="match status" value="1"/>
</dbReference>
<feature type="region of interest" description="Disordered" evidence="5">
    <location>
        <begin position="282"/>
        <end position="451"/>
    </location>
</feature>
<dbReference type="Proteomes" id="UP000199727">
    <property type="component" value="Unassembled WGS sequence"/>
</dbReference>
<feature type="compositionally biased region" description="Acidic residues" evidence="5">
    <location>
        <begin position="421"/>
        <end position="447"/>
    </location>
</feature>